<accession>A0A565A5J8</accession>
<dbReference type="AlphaFoldDB" id="A0A565A5J8"/>
<reference evidence="1" key="1">
    <citation type="submission" date="2016-07" db="EMBL/GenBank/DDBJ databases">
        <authorList>
            <consortium name="Pathogen Informatics"/>
        </authorList>
    </citation>
    <scope>NUCLEOTIDE SEQUENCE</scope>
</reference>
<dbReference type="InterPro" id="IPR008780">
    <property type="entry name" value="Plasmodium_Vir"/>
</dbReference>
<gene>
    <name evidence="1" type="ORF">PVP01_0008420</name>
</gene>
<dbReference type="Pfam" id="PF05795">
    <property type="entry name" value="Plasmodium_Vir"/>
    <property type="match status" value="2"/>
</dbReference>
<organism evidence="1">
    <name type="scientific">Plasmodium vivax</name>
    <name type="common">malaria parasite P. vivax</name>
    <dbReference type="NCBI Taxonomy" id="5855"/>
    <lineage>
        <taxon>Eukaryota</taxon>
        <taxon>Sar</taxon>
        <taxon>Alveolata</taxon>
        <taxon>Apicomplexa</taxon>
        <taxon>Aconoidasida</taxon>
        <taxon>Haemosporida</taxon>
        <taxon>Plasmodiidae</taxon>
        <taxon>Plasmodium</taxon>
        <taxon>Plasmodium (Plasmodium)</taxon>
    </lineage>
</organism>
<evidence type="ECO:0000313" key="1">
    <source>
        <dbReference type="EMBL" id="VVA00130.1"/>
    </source>
</evidence>
<name>A0A565A5J8_PLAVI</name>
<dbReference type="VEuPathDB" id="PlasmoDB:PVW1_100006200"/>
<sequence>MADQDIFTNIITHDFLLSDELNSENFYKHLNHLEILEECSSYCETLREKGLAVRAKNICARTLSYLKSKYSTIYNQNDEFDACTLLNYWLYNRLYMLYGYKNDTTFVHAFGHIQRIWSDFIHEGLNKHNPKICNPIFDIAIQRDWKERKKLLDYCNNAKHLLIIANSHSGACNKYYQYIESKSDLYKQYEQACSSGKENMCPDFFNSCEVYDPVKVLPTLPCHPEMEKTKDVALEIPIRDDRGDPESRVGETDPEVVPQLQRENTPTVNKAGNVLLGVVITSMTSGALYRFTPLGGMIRNGLGWNTNNMRNFNGDDIRLYDYASGPFNPYPGEEHYIGYHPA</sequence>
<dbReference type="VEuPathDB" id="PlasmoDB:PVPAM_000018600"/>
<dbReference type="Proteomes" id="UP000220605">
    <property type="component" value="Unassembled WGS sequence"/>
</dbReference>
<protein>
    <submittedName>
        <fullName evidence="1">VIR protein</fullName>
    </submittedName>
</protein>
<proteinExistence type="predicted"/>
<dbReference type="VEuPathDB" id="PlasmoDB:PVX_169270"/>
<dbReference type="VEuPathDB" id="PlasmoDB:PVP01_0008420"/>
<dbReference type="EMBL" id="FLZR02000037">
    <property type="protein sequence ID" value="VVA00130.1"/>
    <property type="molecule type" value="Genomic_DNA"/>
</dbReference>